<protein>
    <submittedName>
        <fullName evidence="2">Uncharacterized protein</fullName>
    </submittedName>
</protein>
<comment type="caution">
    <text evidence="2">The sequence shown here is derived from an EMBL/GenBank/DDBJ whole genome shotgun (WGS) entry which is preliminary data.</text>
</comment>
<accession>A0A6A5GQB8</accession>
<organism evidence="2 3">
    <name type="scientific">Caenorhabditis remanei</name>
    <name type="common">Caenorhabditis vulgaris</name>
    <dbReference type="NCBI Taxonomy" id="31234"/>
    <lineage>
        <taxon>Eukaryota</taxon>
        <taxon>Metazoa</taxon>
        <taxon>Ecdysozoa</taxon>
        <taxon>Nematoda</taxon>
        <taxon>Chromadorea</taxon>
        <taxon>Rhabditida</taxon>
        <taxon>Rhabditina</taxon>
        <taxon>Rhabditomorpha</taxon>
        <taxon>Rhabditoidea</taxon>
        <taxon>Rhabditidae</taxon>
        <taxon>Peloderinae</taxon>
        <taxon>Caenorhabditis</taxon>
    </lineage>
</organism>
<feature type="signal peptide" evidence="1">
    <location>
        <begin position="1"/>
        <end position="21"/>
    </location>
</feature>
<name>A0A6A5GQB8_CAERE</name>
<dbReference type="AlphaFoldDB" id="A0A6A5GQB8"/>
<dbReference type="RefSeq" id="XP_003101210.2">
    <property type="nucleotide sequence ID" value="XM_003101162.2"/>
</dbReference>
<feature type="chain" id="PRO_5025618867" evidence="1">
    <location>
        <begin position="22"/>
        <end position="155"/>
    </location>
</feature>
<dbReference type="KEGG" id="crq:GCK72_013325"/>
<dbReference type="Proteomes" id="UP000483820">
    <property type="component" value="Chromosome IV"/>
</dbReference>
<dbReference type="EMBL" id="WUAV01000004">
    <property type="protein sequence ID" value="KAF1756871.1"/>
    <property type="molecule type" value="Genomic_DNA"/>
</dbReference>
<dbReference type="GeneID" id="9799374"/>
<sequence length="155" mass="18258">MSKSTIFILFLILNSFCAVLSTNYHFTFHVKLRCRITHEKFGFKAQFFDKDVMWWNGDDPITEEYIDISPPGDVTFKSEGMLTGDEWMSEYFAVKMVLYHTCNSMDKEVRVDMDIFPLAFISYNLEDNKYYDYKFTANITELSGDTWQHASLLQN</sequence>
<keyword evidence="1" id="KW-0732">Signal</keyword>
<reference evidence="2 3" key="1">
    <citation type="submission" date="2019-12" db="EMBL/GenBank/DDBJ databases">
        <title>Chromosome-level assembly of the Caenorhabditis remanei genome.</title>
        <authorList>
            <person name="Teterina A.A."/>
            <person name="Willis J.H."/>
            <person name="Phillips P.C."/>
        </authorList>
    </citation>
    <scope>NUCLEOTIDE SEQUENCE [LARGE SCALE GENOMIC DNA]</scope>
    <source>
        <strain evidence="2 3">PX506</strain>
        <tissue evidence="2">Whole organism</tissue>
    </source>
</reference>
<gene>
    <name evidence="2" type="ORF">GCK72_013325</name>
</gene>
<proteinExistence type="predicted"/>
<evidence type="ECO:0000313" key="2">
    <source>
        <dbReference type="EMBL" id="KAF1756871.1"/>
    </source>
</evidence>
<evidence type="ECO:0000313" key="3">
    <source>
        <dbReference type="Proteomes" id="UP000483820"/>
    </source>
</evidence>
<evidence type="ECO:0000256" key="1">
    <source>
        <dbReference type="SAM" id="SignalP"/>
    </source>
</evidence>
<dbReference type="CTD" id="9799374"/>